<dbReference type="InterPro" id="IPR050576">
    <property type="entry name" value="Cilia_flagella_integrity"/>
</dbReference>
<sequence>MKKGSVRKVPGRKPQAPGSLIPQPMSPVTSGVTRPRPGQQTPPAAAKSMEQRPQQWEIPAENVGAAFKFQKGERGVSPGVRYITEPLIKSLSKQQNLACISSLNLSCPKDGNKKFKYIENLEKCYKLEVLNLSNNQIEKIEKLDKLLKLRELNLSNNRISKIEGIEHLQNLQRLNLAGNEIEHIPVWVGRKLRSLRSLDLKQNQVSSLHDIAKLKPLQDLTSLFLAGNPVASLPHYCLYTIFHLRALENLDGQPVTNHDRQEALERFNLEEIEKLEKELENTKKEMESVKLNQTKVLEQLQHQDELNKSLKEKAVQQRQSFDELQRDLGTKNELLKQKTVELTRACQKQYELEQELAFYKIDVKFEPLNYLPPEEVELDNVPGESPYIGKARYKRNMFIREGYISDPAQQLQLGKMQQEEDDSCRKPQLESHLQSLDKILLEKEEKINTAQKRLEELQSEIGDAEQQVLKVTEELQQLEDALAQKKLSQASKEAIEQKLSEKLQTLQELHNETLELEKQIEKQKREIGKNQKELEDLQSSLGSVNPEDPRHAHMKAQKASKEQHLDIMNKHCQQLETRLDEMLSRIAKETEEIKDLEQQLTDGQIATNEALKRDLESVITGLQEYLQSVKQQAKQANEECKKLQKEKESLLGRLAGLEEDKNNLEVVAMDAENMRKEIAMLESSLQEQREINESLQGAQEKVSTHKAELEAQLRERDAEAKQQKEELERLKQLSQMELSALQDELEKERQLLENAQTKAQLAEEKEQQNYKLHLQFKQLQGDNNFLKQQLKDLQNQLNHAVGNLIHPEDVMACINELRKRLQTGAGEMKCPNSADILGKNLASLQKEFNDILADAQKEKEKAWAGQRQLQEELVSQQEKLEEMKEKYRQACIKQQKQVRQFQLKNEIQCLNEKIKSMEEIQGLTDQQLQEADEEKEAILAQLEDLENRKKREDARAQVQVLSLDKELKELQRAVITSDRLAATELSMAAQQLKALQGTVLRIHQERAEELEEAQEFCAEAARASQALAKAEAERELLQQLLKEKEEQLLQEMEKAGEKSVASDTQKFEINKLSEAVEQQKAEIDRLKWLLDNIGTDEIGTLQDEIAALRNVLLQQNDHSPSRAEPLKRGGCWYYLTSSQASTPASQSTKDSGVCLGCSGTSPASRGDAQDTACGREDLPSQGCWVYSPVRNRLYKANSGKGESVSVSEFGFFLMDMSSPFVPAPGTVIYTALPDGTPAPQGVGVSGPPPAAPAAPGSTIHGLAPLGSQVICGPLPANLTVPLIPLGVLLCNVPEHQDLESEVSRLEDTVCYLKSQKYKDKCSEAAEHKYRREVERLHGNVEVLEQERAELEGEVAELRRAAQSRSTHRDFVDGYTDGLLAELQLERSLLQQEDVAEEIECAEKTLLKRRAELREANRLLTEAQVELESTRGKTKETLQKYNRAKHHLSCTEMEAEELEQRAQETATKVVKATQQLRLLQTDTRGLEQLKREQECILKEINKMVAARDSELQSLNQKIEMLTESLQKLQGDIRLAEGNEGQHLQIIREAENLVQGKKTELETLKDQICTQKQELLLLEQQVTERTEELHGLQDCISQRKGDLEEALRDGETEAHEKLLQIREIKVLLGELSDEKNELDVQMNEKKAQLLVLKKDVRKEEENLQAILGQISKHKMELKHVLEMLELEKNELEGLKLQHEQKVNELERTQVALLEEKLKLENAQRVLQSQQGEVDWQEQLLRRDREEKEQLGSHLRALQSSVEALSREKERLQEDSRTLEKRLSQTKRDLTAAEDSSRTALSNMEKVELDVKNLQQEVELLNKQKKSLNAEIAAVQEDLQGKDQFLGLSSDTLEEKFCLKTHFELCGIKHSYLRKRKECQERHRRRQSQLQQLQKKIEEKETELAQQEVLHRLKQNSEREGKKLEECAAKVKDQKMLLEKELTDQHKKLEQAKAKVRLAEENLGKLEKEESRCAALEEAIRKSKHQLSEKELQLQQKDREIQCLQKELEVSKSELKQLQGQIVSERREAEKQILNLKETQKMQRMELESKLQVKTQDLEERQREMESAATLLNLEVENEIRTGFKSSRSSSPAPSEDLESSVEGKRSLQCECDNSDTAPFPAADRQLLSLEEKFNISRFFLLDEQWRGEARREKLQQHEDRLKAQLRRCMAKQAEVLLQGKRQTAGSLHSLQRQLQVLDELVNSTASDSSCLASSPSLGSLHSLTKDYHLGQERKS</sequence>
<dbReference type="Pfam" id="PF14580">
    <property type="entry name" value="LRR_9"/>
    <property type="match status" value="1"/>
</dbReference>
<dbReference type="SMART" id="SM00365">
    <property type="entry name" value="LRR_SD22"/>
    <property type="match status" value="4"/>
</dbReference>
<reference evidence="5" key="1">
    <citation type="submission" date="2025-08" db="UniProtKB">
        <authorList>
            <consortium name="Ensembl"/>
        </authorList>
    </citation>
    <scope>IDENTIFICATION</scope>
</reference>
<dbReference type="InterPro" id="IPR003591">
    <property type="entry name" value="Leu-rich_rpt_typical-subtyp"/>
</dbReference>
<dbReference type="FunFam" id="3.80.10.10:FF:000314">
    <property type="entry name" value="centriolin isoform X4"/>
    <property type="match status" value="1"/>
</dbReference>
<feature type="compositionally biased region" description="Basic and acidic residues" evidence="4">
    <location>
        <begin position="1764"/>
        <end position="1794"/>
    </location>
</feature>
<protein>
    <submittedName>
        <fullName evidence="5">Centriolin</fullName>
    </submittedName>
</protein>
<dbReference type="SMART" id="SM00369">
    <property type="entry name" value="LRR_TYP"/>
    <property type="match status" value="4"/>
</dbReference>
<feature type="coiled-coil region" evidence="3">
    <location>
        <begin position="1013"/>
        <end position="1089"/>
    </location>
</feature>
<feature type="region of interest" description="Disordered" evidence="4">
    <location>
        <begin position="1764"/>
        <end position="1795"/>
    </location>
</feature>
<feature type="coiled-coil region" evidence="3">
    <location>
        <begin position="265"/>
        <end position="327"/>
    </location>
</feature>
<organism evidence="5 6">
    <name type="scientific">Zonotrichia albicollis</name>
    <name type="common">White-throated sparrow</name>
    <name type="synonym">Fringilla albicollis</name>
    <dbReference type="NCBI Taxonomy" id="44394"/>
    <lineage>
        <taxon>Eukaryota</taxon>
        <taxon>Metazoa</taxon>
        <taxon>Chordata</taxon>
        <taxon>Craniata</taxon>
        <taxon>Vertebrata</taxon>
        <taxon>Euteleostomi</taxon>
        <taxon>Archelosauria</taxon>
        <taxon>Archosauria</taxon>
        <taxon>Dinosauria</taxon>
        <taxon>Saurischia</taxon>
        <taxon>Theropoda</taxon>
        <taxon>Coelurosauria</taxon>
        <taxon>Aves</taxon>
        <taxon>Neognathae</taxon>
        <taxon>Neoaves</taxon>
        <taxon>Telluraves</taxon>
        <taxon>Australaves</taxon>
        <taxon>Passeriformes</taxon>
        <taxon>Passerellidae</taxon>
        <taxon>Zonotrichia</taxon>
    </lineage>
</organism>
<feature type="region of interest" description="Disordered" evidence="4">
    <location>
        <begin position="1"/>
        <end position="54"/>
    </location>
</feature>
<keyword evidence="1" id="KW-0433">Leucine-rich repeat</keyword>
<evidence type="ECO:0000313" key="5">
    <source>
        <dbReference type="Ensembl" id="ENSZALP00000014951.1"/>
    </source>
</evidence>
<feature type="compositionally biased region" description="Polar residues" evidence="4">
    <location>
        <begin position="26"/>
        <end position="42"/>
    </location>
</feature>
<keyword evidence="6" id="KW-1185">Reference proteome</keyword>
<feature type="coiled-coil region" evidence="3">
    <location>
        <begin position="433"/>
        <end position="540"/>
    </location>
</feature>
<dbReference type="PANTHER" id="PTHR45973:SF36">
    <property type="entry name" value="CENTRIOLIN"/>
    <property type="match status" value="1"/>
</dbReference>
<dbReference type="PROSITE" id="PS51450">
    <property type="entry name" value="LRR"/>
    <property type="match status" value="4"/>
</dbReference>
<reference evidence="5" key="2">
    <citation type="submission" date="2025-09" db="UniProtKB">
        <authorList>
            <consortium name="Ensembl"/>
        </authorList>
    </citation>
    <scope>IDENTIFICATION</scope>
</reference>
<feature type="coiled-coil region" evidence="3">
    <location>
        <begin position="841"/>
        <end position="955"/>
    </location>
</feature>
<keyword evidence="2" id="KW-0677">Repeat</keyword>
<dbReference type="SUPFAM" id="SSF52058">
    <property type="entry name" value="L domain-like"/>
    <property type="match status" value="1"/>
</dbReference>
<feature type="compositionally biased region" description="Basic residues" evidence="4">
    <location>
        <begin position="1"/>
        <end position="11"/>
    </location>
</feature>
<keyword evidence="3" id="KW-0175">Coiled coil</keyword>
<feature type="coiled-coil region" evidence="3">
    <location>
        <begin position="1395"/>
        <end position="1565"/>
    </location>
</feature>
<feature type="coiled-coil region" evidence="3">
    <location>
        <begin position="1326"/>
        <end position="1363"/>
    </location>
</feature>
<dbReference type="Proteomes" id="UP000694413">
    <property type="component" value="Unassembled WGS sequence"/>
</dbReference>
<feature type="compositionally biased region" description="Low complexity" evidence="4">
    <location>
        <begin position="2083"/>
        <end position="2092"/>
    </location>
</feature>
<evidence type="ECO:0000256" key="1">
    <source>
        <dbReference type="ARBA" id="ARBA00022614"/>
    </source>
</evidence>
<evidence type="ECO:0000313" key="6">
    <source>
        <dbReference type="Proteomes" id="UP000694413"/>
    </source>
</evidence>
<evidence type="ECO:0000256" key="4">
    <source>
        <dbReference type="SAM" id="MobiDB-lite"/>
    </source>
</evidence>
<feature type="region of interest" description="Disordered" evidence="4">
    <location>
        <begin position="2080"/>
        <end position="2104"/>
    </location>
</feature>
<accession>A0A8D2MZ23</accession>
<evidence type="ECO:0000256" key="3">
    <source>
        <dbReference type="SAM" id="Coils"/>
    </source>
</evidence>
<feature type="coiled-coil region" evidence="3">
    <location>
        <begin position="565"/>
        <end position="803"/>
    </location>
</feature>
<proteinExistence type="predicted"/>
<gene>
    <name evidence="5" type="primary">CNTRL</name>
</gene>
<feature type="coiled-coil region" evidence="3">
    <location>
        <begin position="1873"/>
        <end position="2061"/>
    </location>
</feature>
<dbReference type="InterPro" id="IPR001611">
    <property type="entry name" value="Leu-rich_rpt"/>
</dbReference>
<dbReference type="PANTHER" id="PTHR45973">
    <property type="entry name" value="PROTEIN PHOSPHATASE 1 REGULATORY SUBUNIT SDS22-RELATED"/>
    <property type="match status" value="1"/>
</dbReference>
<name>A0A8D2MZ23_ZONAL</name>
<dbReference type="Ensembl" id="ENSZALT00000020214.1">
    <property type="protein sequence ID" value="ENSZALP00000014951.1"/>
    <property type="gene ID" value="ENSZALG00000012165.1"/>
</dbReference>
<dbReference type="Gene3D" id="3.80.10.10">
    <property type="entry name" value="Ribonuclease Inhibitor"/>
    <property type="match status" value="2"/>
</dbReference>
<dbReference type="InterPro" id="IPR032675">
    <property type="entry name" value="LRR_dom_sf"/>
</dbReference>
<evidence type="ECO:0000256" key="2">
    <source>
        <dbReference type="ARBA" id="ARBA00022737"/>
    </source>
</evidence>